<reference evidence="2 3" key="1">
    <citation type="submission" date="2016-11" db="EMBL/GenBank/DDBJ databases">
        <title>Draft Genome Sequences of Nine Cyanobacterial Strains from Diverse Habitats.</title>
        <authorList>
            <person name="Zhu T."/>
            <person name="Hou S."/>
            <person name="Lu X."/>
            <person name="Hess W.R."/>
        </authorList>
    </citation>
    <scope>NUCLEOTIDE SEQUENCE [LARGE SCALE GENOMIC DNA]</scope>
    <source>
        <strain evidence="2 3">NIES-592</strain>
    </source>
</reference>
<comment type="caution">
    <text evidence="2">The sequence shown here is derived from an EMBL/GenBank/DDBJ whole genome shotgun (WGS) entry which is preliminary data.</text>
</comment>
<dbReference type="InterPro" id="IPR027417">
    <property type="entry name" value="P-loop_NTPase"/>
</dbReference>
<keyword evidence="3" id="KW-1185">Reference proteome</keyword>
<dbReference type="GO" id="GO:0003678">
    <property type="term" value="F:DNA helicase activity"/>
    <property type="evidence" value="ECO:0007669"/>
    <property type="project" value="InterPro"/>
</dbReference>
<evidence type="ECO:0000313" key="2">
    <source>
        <dbReference type="EMBL" id="OKH16778.1"/>
    </source>
</evidence>
<dbReference type="Gene3D" id="3.40.50.300">
    <property type="entry name" value="P-loop containing nucleotide triphosphate hydrolases"/>
    <property type="match status" value="1"/>
</dbReference>
<dbReference type="GO" id="GO:0005524">
    <property type="term" value="F:ATP binding"/>
    <property type="evidence" value="ECO:0007669"/>
    <property type="project" value="InterPro"/>
</dbReference>
<dbReference type="PROSITE" id="PS51199">
    <property type="entry name" value="SF4_HELICASE"/>
    <property type="match status" value="1"/>
</dbReference>
<proteinExistence type="predicted"/>
<dbReference type="SUPFAM" id="SSF110849">
    <property type="entry name" value="ParB/Sulfiredoxin"/>
    <property type="match status" value="1"/>
</dbReference>
<name>A0A1U7H649_9CYAN</name>
<organism evidence="2 3">
    <name type="scientific">Fischerella major NIES-592</name>
    <dbReference type="NCBI Taxonomy" id="210994"/>
    <lineage>
        <taxon>Bacteria</taxon>
        <taxon>Bacillati</taxon>
        <taxon>Cyanobacteriota</taxon>
        <taxon>Cyanophyceae</taxon>
        <taxon>Nostocales</taxon>
        <taxon>Hapalosiphonaceae</taxon>
        <taxon>Fischerella</taxon>
    </lineage>
</organism>
<dbReference type="EMBL" id="MRCA01000001">
    <property type="protein sequence ID" value="OKH16778.1"/>
    <property type="molecule type" value="Genomic_DNA"/>
</dbReference>
<accession>A0A1U7H649</accession>
<dbReference type="GO" id="GO:0005829">
    <property type="term" value="C:cytosol"/>
    <property type="evidence" value="ECO:0007669"/>
    <property type="project" value="TreeGrafter"/>
</dbReference>
<dbReference type="AlphaFoldDB" id="A0A1U7H649"/>
<dbReference type="PANTHER" id="PTHR30153:SF2">
    <property type="entry name" value="REPLICATIVE DNA HELICASE"/>
    <property type="match status" value="1"/>
</dbReference>
<dbReference type="PANTHER" id="PTHR30153">
    <property type="entry name" value="REPLICATIVE DNA HELICASE DNAB"/>
    <property type="match status" value="1"/>
</dbReference>
<gene>
    <name evidence="2" type="ORF">NIES592_00920</name>
</gene>
<dbReference type="SUPFAM" id="SSF52540">
    <property type="entry name" value="P-loop containing nucleoside triphosphate hydrolases"/>
    <property type="match status" value="1"/>
</dbReference>
<dbReference type="GO" id="GO:0006260">
    <property type="term" value="P:DNA replication"/>
    <property type="evidence" value="ECO:0007669"/>
    <property type="project" value="InterPro"/>
</dbReference>
<feature type="domain" description="SF4 helicase" evidence="1">
    <location>
        <begin position="1"/>
        <end position="163"/>
    </location>
</feature>
<dbReference type="InterPro" id="IPR036086">
    <property type="entry name" value="ParB/Sulfiredoxin_sf"/>
</dbReference>
<dbReference type="OrthoDB" id="505288at2"/>
<evidence type="ECO:0000259" key="1">
    <source>
        <dbReference type="PROSITE" id="PS51199"/>
    </source>
</evidence>
<dbReference type="Pfam" id="PF03796">
    <property type="entry name" value="DnaB_C"/>
    <property type="match status" value="1"/>
</dbReference>
<dbReference type="Proteomes" id="UP000186391">
    <property type="component" value="Unassembled WGS sequence"/>
</dbReference>
<protein>
    <recommendedName>
        <fullName evidence="1">SF4 helicase domain-containing protein</fullName>
    </recommendedName>
</protein>
<dbReference type="InterPro" id="IPR007694">
    <property type="entry name" value="DNA_helicase_DnaB-like_C"/>
</dbReference>
<sequence>MVGFEGGTLTIIGGRPSVGKSQIALFLALQMILLHKLPVIIFSLEMTKKQLEYRLWSLISVTPQYKDFNLIPLLSDRMRKHRAGFELLANWEFDSIAQIVGITSELPLYINDNRGVTVSGIASSCRQVQARVGKLGLVVVDYLQMMADPEFQNLIPPLSSQEKLQLEANLQEFGCIDPLVVWLSTGILLDGHNRYEICTRLQIPYKTVEIEITDRAAAVCWIANHQLGRRNITPETASYLRGKRYIHLRGNREDNLKQNLPNGKNFLSVENDLEQDLSKGKNPIKVDVAKSLAQQYKVSDRTIRNDAQFTEALDTLATAFGEEIKHLLLTRNTRLTKKDILLLAKVVQEEGKQLAQKLLDKKLNKCDIVQQIKSKQPVPNPHFVGELCQIIGKGDPELKKFSGCWCIIIEVNTYSCAVQTYRMDFPAVKLENLEPVYTPNEPTATKNCDRIRRLTDEIYKDFEPTHAAVMEVLGRLADPGSLTSKQERILAFLENEYNL</sequence>
<evidence type="ECO:0000313" key="3">
    <source>
        <dbReference type="Proteomes" id="UP000186391"/>
    </source>
</evidence>